<dbReference type="EMBL" id="BARW01008565">
    <property type="protein sequence ID" value="GAI85626.1"/>
    <property type="molecule type" value="Genomic_DNA"/>
</dbReference>
<name>X1T2L3_9ZZZZ</name>
<dbReference type="AlphaFoldDB" id="X1T2L3"/>
<gene>
    <name evidence="1" type="ORF">S12H4_17504</name>
</gene>
<proteinExistence type="predicted"/>
<protein>
    <submittedName>
        <fullName evidence="1">Uncharacterized protein</fullName>
    </submittedName>
</protein>
<accession>X1T2L3</accession>
<evidence type="ECO:0000313" key="1">
    <source>
        <dbReference type="EMBL" id="GAI85626.1"/>
    </source>
</evidence>
<comment type="caution">
    <text evidence="1">The sequence shown here is derived from an EMBL/GenBank/DDBJ whole genome shotgun (WGS) entry which is preliminary data.</text>
</comment>
<sequence>MGNELNAAIAELSEANEFIMYISELPTEEMVEEVERRAPSFIEHIETMGKPPKTPMDFWEGFCIWAITGLRDKYRHIWHQVTYLYFHSKDTKKIINKAKSKAAVWSAVEQILKDSNF</sequence>
<reference evidence="1" key="1">
    <citation type="journal article" date="2014" name="Front. Microbiol.">
        <title>High frequency of phylogenetically diverse reductive dehalogenase-homologous genes in deep subseafloor sedimentary metagenomes.</title>
        <authorList>
            <person name="Kawai M."/>
            <person name="Futagami T."/>
            <person name="Toyoda A."/>
            <person name="Takaki Y."/>
            <person name="Nishi S."/>
            <person name="Hori S."/>
            <person name="Arai W."/>
            <person name="Tsubouchi T."/>
            <person name="Morono Y."/>
            <person name="Uchiyama I."/>
            <person name="Ito T."/>
            <person name="Fujiyama A."/>
            <person name="Inagaki F."/>
            <person name="Takami H."/>
        </authorList>
    </citation>
    <scope>NUCLEOTIDE SEQUENCE</scope>
    <source>
        <strain evidence="1">Expedition CK06-06</strain>
    </source>
</reference>
<organism evidence="1">
    <name type="scientific">marine sediment metagenome</name>
    <dbReference type="NCBI Taxonomy" id="412755"/>
    <lineage>
        <taxon>unclassified sequences</taxon>
        <taxon>metagenomes</taxon>
        <taxon>ecological metagenomes</taxon>
    </lineage>
</organism>